<protein>
    <recommendedName>
        <fullName evidence="3">Retrotransposon gag domain-containing protein</fullName>
    </recommendedName>
</protein>
<feature type="domain" description="Retrotransposon gag" evidence="3">
    <location>
        <begin position="229"/>
        <end position="318"/>
    </location>
</feature>
<dbReference type="Pfam" id="PF03732">
    <property type="entry name" value="Retrotrans_gag"/>
    <property type="match status" value="1"/>
</dbReference>
<dbReference type="PANTHER" id="PTHR33437">
    <property type="entry name" value="OS06G0361200 PROTEIN"/>
    <property type="match status" value="1"/>
</dbReference>
<dbReference type="EMBL" id="JACGWJ010000008">
    <property type="protein sequence ID" value="KAL0404083.1"/>
    <property type="molecule type" value="Genomic_DNA"/>
</dbReference>
<evidence type="ECO:0000256" key="2">
    <source>
        <dbReference type="SAM" id="MobiDB-lite"/>
    </source>
</evidence>
<evidence type="ECO:0000256" key="1">
    <source>
        <dbReference type="SAM" id="Coils"/>
    </source>
</evidence>
<organism evidence="4">
    <name type="scientific">Sesamum radiatum</name>
    <name type="common">Black benniseed</name>
    <dbReference type="NCBI Taxonomy" id="300843"/>
    <lineage>
        <taxon>Eukaryota</taxon>
        <taxon>Viridiplantae</taxon>
        <taxon>Streptophyta</taxon>
        <taxon>Embryophyta</taxon>
        <taxon>Tracheophyta</taxon>
        <taxon>Spermatophyta</taxon>
        <taxon>Magnoliopsida</taxon>
        <taxon>eudicotyledons</taxon>
        <taxon>Gunneridae</taxon>
        <taxon>Pentapetalae</taxon>
        <taxon>asterids</taxon>
        <taxon>lamiids</taxon>
        <taxon>Lamiales</taxon>
        <taxon>Pedaliaceae</taxon>
        <taxon>Sesamum</taxon>
    </lineage>
</organism>
<dbReference type="PANTHER" id="PTHR33437:SF2">
    <property type="entry name" value="OS06G0361200 PROTEIN"/>
    <property type="match status" value="1"/>
</dbReference>
<comment type="caution">
    <text evidence="4">The sequence shown here is derived from an EMBL/GenBank/DDBJ whole genome shotgun (WGS) entry which is preliminary data.</text>
</comment>
<sequence length="663" mass="74793">MASKKDQVAMNEKNVINTAHQSSTGGKIVDTTPSDGSNLASPTEINSKSTPFAILPAMMIDATAMKEQLAQMAQAIANLQKIIEDKDLQIAQLMSNQEYTDVEEPHNSSKHASFSNHVENEKQGDKAPPMHDSVQKSTHFETSIATLSVQQLQEMIINTVKTHCDETTQSSSAYLKLYTKRINALRMTGYQPPELRQFDGKGNPRQHIAHFIETCNNAGTGGDLLVKQFVRSLKGKAFDWYVDLEPELIDGWDEMEKKFLNRFYSTRRTVSMVELTNTRQWKDEPVIDYINRWRTLSLNCKDKLSKASAIEMCIQGMHWDLVYILQGIKPRNFEELATRAHNMELSIGNYKLKFPVGHQNRESTKDKDFNEPAAMESMIVKAIPVKFPPNERISEKLQSEHMSHYEGWPALDDEDTGCTNVASVTPTNDIFEPVQMKATHTESNTEEFSKLTISEVPTNKNHKSKKPPYSPIFPYVDRSDRKSTQSSSQDRAPLSKGIKQSSTVNFNDPQGAKAELIEPVISLHPLVSNELLLLKNQVEVMPGAFSSKTYHLLAKSGYDFSAPSQLGKLNPELTDEKIYGLTEAQHKLRRQGFRVDQPCTGLGFIPNKPIRMHMKKKNNCLPTQYIAMEKNAKTAKVERQMTTTSPKSTNLGLLFLAILFFND</sequence>
<evidence type="ECO:0000313" key="4">
    <source>
        <dbReference type="EMBL" id="KAL0404083.1"/>
    </source>
</evidence>
<gene>
    <name evidence="4" type="ORF">Sradi_2049100</name>
</gene>
<proteinExistence type="predicted"/>
<feature type="coiled-coil region" evidence="1">
    <location>
        <begin position="62"/>
        <end position="96"/>
    </location>
</feature>
<feature type="compositionally biased region" description="Basic and acidic residues" evidence="2">
    <location>
        <begin position="118"/>
        <end position="129"/>
    </location>
</feature>
<dbReference type="InterPro" id="IPR005162">
    <property type="entry name" value="Retrotrans_gag_dom"/>
</dbReference>
<feature type="region of interest" description="Disordered" evidence="2">
    <location>
        <begin position="14"/>
        <end position="46"/>
    </location>
</feature>
<keyword evidence="1" id="KW-0175">Coiled coil</keyword>
<accession>A0AAW2TGQ1</accession>
<reference evidence="4" key="1">
    <citation type="submission" date="2020-06" db="EMBL/GenBank/DDBJ databases">
        <authorList>
            <person name="Li T."/>
            <person name="Hu X."/>
            <person name="Zhang T."/>
            <person name="Song X."/>
            <person name="Zhang H."/>
            <person name="Dai N."/>
            <person name="Sheng W."/>
            <person name="Hou X."/>
            <person name="Wei L."/>
        </authorList>
    </citation>
    <scope>NUCLEOTIDE SEQUENCE</scope>
    <source>
        <strain evidence="4">G02</strain>
        <tissue evidence="4">Leaf</tissue>
    </source>
</reference>
<name>A0AAW2TGQ1_SESRA</name>
<feature type="region of interest" description="Disordered" evidence="2">
    <location>
        <begin position="429"/>
        <end position="507"/>
    </location>
</feature>
<dbReference type="AlphaFoldDB" id="A0AAW2TGQ1"/>
<feature type="compositionally biased region" description="Polar residues" evidence="2">
    <location>
        <begin position="498"/>
        <end position="507"/>
    </location>
</feature>
<evidence type="ECO:0000259" key="3">
    <source>
        <dbReference type="Pfam" id="PF03732"/>
    </source>
</evidence>
<feature type="region of interest" description="Disordered" evidence="2">
    <location>
        <begin position="99"/>
        <end position="137"/>
    </location>
</feature>
<reference evidence="4" key="2">
    <citation type="journal article" date="2024" name="Plant">
        <title>Genomic evolution and insights into agronomic trait innovations of Sesamum species.</title>
        <authorList>
            <person name="Miao H."/>
            <person name="Wang L."/>
            <person name="Qu L."/>
            <person name="Liu H."/>
            <person name="Sun Y."/>
            <person name="Le M."/>
            <person name="Wang Q."/>
            <person name="Wei S."/>
            <person name="Zheng Y."/>
            <person name="Lin W."/>
            <person name="Duan Y."/>
            <person name="Cao H."/>
            <person name="Xiong S."/>
            <person name="Wang X."/>
            <person name="Wei L."/>
            <person name="Li C."/>
            <person name="Ma Q."/>
            <person name="Ju M."/>
            <person name="Zhao R."/>
            <person name="Li G."/>
            <person name="Mu C."/>
            <person name="Tian Q."/>
            <person name="Mei H."/>
            <person name="Zhang T."/>
            <person name="Gao T."/>
            <person name="Zhang H."/>
        </authorList>
    </citation>
    <scope>NUCLEOTIDE SEQUENCE</scope>
    <source>
        <strain evidence="4">G02</strain>
    </source>
</reference>